<feature type="compositionally biased region" description="Gly residues" evidence="1">
    <location>
        <begin position="71"/>
        <end position="80"/>
    </location>
</feature>
<reference evidence="4 5" key="1">
    <citation type="journal article" date="2023" name="Life. Sci Alliance">
        <title>Evolutionary insights into 3D genome organization and epigenetic landscape of Vigna mungo.</title>
        <authorList>
            <person name="Junaid A."/>
            <person name="Singh B."/>
            <person name="Bhatia S."/>
        </authorList>
    </citation>
    <scope>NUCLEOTIDE SEQUENCE [LARGE SCALE GENOMIC DNA]</scope>
    <source>
        <strain evidence="4">Urdbean</strain>
    </source>
</reference>
<evidence type="ECO:0000313" key="5">
    <source>
        <dbReference type="Proteomes" id="UP001374535"/>
    </source>
</evidence>
<name>A0AAQ3NX12_VIGMU</name>
<dbReference type="InterPro" id="IPR000477">
    <property type="entry name" value="RT_dom"/>
</dbReference>
<sequence length="596" mass="67695">MEEGEFLIRFPYWKPINWSDLPDPLTLDQNRGKSGGGDIQAILMILKDSKNDNRGLRRDGSESFVNDNAGGTVGDEGQPGAGRTRVLINGRKRVELLVFERGEPWNWISQAEKFFEVQKVEEEEKMQLVFISMEGYAESWFRFWREKTKNYSWDGLKRAMGIRFGGGTRGTVYEKLSAIRQTGAVEDYVREFEVLVGQTTQIPEESHDSDACREGHRKIVYAIEDGRGIGRASSHELIHRGKRRTGEGPGKRPKEEDKEEALAGPPAKEENGAHGPSARAIVPRKGAQNVDHGRRRGKSWGLSTPKTMKLKGRIGRREVLVLIDSGASHNFISQELVDGQKKKISGCCKRVILELGSIEIVENFYLFKVEGVDVILGIEWLKKLGEVTVDWGKLTMVYRQGGKKITLRGDPTLEHKVVGPEAFLKINNVEAWMMVWELGSIEAQNSNQKYVGLTETQKDEMEKLLGYYDVVFGNAARITLQEGSDPINIRPYRYPHVMKAEIEQQIAEMLRTGVVRPSHNPYSSRVILVKKKDGSWRFCVDYRALNRATVPKKFPIPVIEELLDELKEGTFFSKIDLKAGYHQIRMHEEDIEKTTF</sequence>
<dbReference type="SUPFAM" id="SSF56672">
    <property type="entry name" value="DNA/RNA polymerases"/>
    <property type="match status" value="1"/>
</dbReference>
<evidence type="ECO:0000259" key="3">
    <source>
        <dbReference type="Pfam" id="PF03732"/>
    </source>
</evidence>
<evidence type="ECO:0000256" key="1">
    <source>
        <dbReference type="SAM" id="MobiDB-lite"/>
    </source>
</evidence>
<feature type="domain" description="Reverse transcriptase" evidence="2">
    <location>
        <begin position="529"/>
        <end position="596"/>
    </location>
</feature>
<gene>
    <name evidence="4" type="ORF">V8G54_010636</name>
</gene>
<dbReference type="CDD" id="cd01647">
    <property type="entry name" value="RT_LTR"/>
    <property type="match status" value="1"/>
</dbReference>
<dbReference type="CDD" id="cd00303">
    <property type="entry name" value="retropepsin_like"/>
    <property type="match status" value="1"/>
</dbReference>
<dbReference type="PROSITE" id="PS00141">
    <property type="entry name" value="ASP_PROTEASE"/>
    <property type="match status" value="1"/>
</dbReference>
<dbReference type="InterPro" id="IPR043128">
    <property type="entry name" value="Rev_trsase/Diguanyl_cyclase"/>
</dbReference>
<dbReference type="Proteomes" id="UP001374535">
    <property type="component" value="Chromosome 3"/>
</dbReference>
<dbReference type="InterPro" id="IPR032567">
    <property type="entry name" value="RTL1-rel"/>
</dbReference>
<protein>
    <submittedName>
        <fullName evidence="4">Uncharacterized protein</fullName>
    </submittedName>
</protein>
<dbReference type="InterPro" id="IPR001969">
    <property type="entry name" value="Aspartic_peptidase_AS"/>
</dbReference>
<feature type="region of interest" description="Disordered" evidence="1">
    <location>
        <begin position="53"/>
        <end position="82"/>
    </location>
</feature>
<accession>A0AAQ3NX12</accession>
<dbReference type="InterPro" id="IPR005162">
    <property type="entry name" value="Retrotrans_gag_dom"/>
</dbReference>
<dbReference type="Pfam" id="PF00078">
    <property type="entry name" value="RVT_1"/>
    <property type="match status" value="1"/>
</dbReference>
<dbReference type="EMBL" id="CP144698">
    <property type="protein sequence ID" value="WVZ17654.1"/>
    <property type="molecule type" value="Genomic_DNA"/>
</dbReference>
<feature type="domain" description="Retrotransposon gag" evidence="3">
    <location>
        <begin position="128"/>
        <end position="205"/>
    </location>
</feature>
<dbReference type="GO" id="GO:0006508">
    <property type="term" value="P:proteolysis"/>
    <property type="evidence" value="ECO:0007669"/>
    <property type="project" value="InterPro"/>
</dbReference>
<feature type="region of interest" description="Disordered" evidence="1">
    <location>
        <begin position="232"/>
        <end position="306"/>
    </location>
</feature>
<evidence type="ECO:0000259" key="2">
    <source>
        <dbReference type="Pfam" id="PF00078"/>
    </source>
</evidence>
<dbReference type="GO" id="GO:0004190">
    <property type="term" value="F:aspartic-type endopeptidase activity"/>
    <property type="evidence" value="ECO:0007669"/>
    <property type="project" value="InterPro"/>
</dbReference>
<dbReference type="PANTHER" id="PTHR15503:SF22">
    <property type="entry name" value="TRANSPOSON TY3-I GAG POLYPROTEIN"/>
    <property type="match status" value="1"/>
</dbReference>
<dbReference type="AlphaFoldDB" id="A0AAQ3NX12"/>
<keyword evidence="5" id="KW-1185">Reference proteome</keyword>
<organism evidence="4 5">
    <name type="scientific">Vigna mungo</name>
    <name type="common">Black gram</name>
    <name type="synonym">Phaseolus mungo</name>
    <dbReference type="NCBI Taxonomy" id="3915"/>
    <lineage>
        <taxon>Eukaryota</taxon>
        <taxon>Viridiplantae</taxon>
        <taxon>Streptophyta</taxon>
        <taxon>Embryophyta</taxon>
        <taxon>Tracheophyta</taxon>
        <taxon>Spermatophyta</taxon>
        <taxon>Magnoliopsida</taxon>
        <taxon>eudicotyledons</taxon>
        <taxon>Gunneridae</taxon>
        <taxon>Pentapetalae</taxon>
        <taxon>rosids</taxon>
        <taxon>fabids</taxon>
        <taxon>Fabales</taxon>
        <taxon>Fabaceae</taxon>
        <taxon>Papilionoideae</taxon>
        <taxon>50 kb inversion clade</taxon>
        <taxon>NPAAA clade</taxon>
        <taxon>indigoferoid/millettioid clade</taxon>
        <taxon>Phaseoleae</taxon>
        <taxon>Vigna</taxon>
    </lineage>
</organism>
<dbReference type="Gene3D" id="3.30.70.270">
    <property type="match status" value="1"/>
</dbReference>
<dbReference type="InterPro" id="IPR043502">
    <property type="entry name" value="DNA/RNA_pol_sf"/>
</dbReference>
<evidence type="ECO:0000313" key="4">
    <source>
        <dbReference type="EMBL" id="WVZ17654.1"/>
    </source>
</evidence>
<feature type="compositionally biased region" description="Basic and acidic residues" evidence="1">
    <location>
        <begin position="232"/>
        <end position="256"/>
    </location>
</feature>
<dbReference type="Gene3D" id="3.10.10.10">
    <property type="entry name" value="HIV Type 1 Reverse Transcriptase, subunit A, domain 1"/>
    <property type="match status" value="1"/>
</dbReference>
<dbReference type="SUPFAM" id="SSF50630">
    <property type="entry name" value="Acid proteases"/>
    <property type="match status" value="1"/>
</dbReference>
<dbReference type="InterPro" id="IPR021109">
    <property type="entry name" value="Peptidase_aspartic_dom_sf"/>
</dbReference>
<dbReference type="Pfam" id="PF03732">
    <property type="entry name" value="Retrotrans_gag"/>
    <property type="match status" value="1"/>
</dbReference>
<dbReference type="Gene3D" id="2.40.70.10">
    <property type="entry name" value="Acid Proteases"/>
    <property type="match status" value="1"/>
</dbReference>
<proteinExistence type="predicted"/>
<dbReference type="PANTHER" id="PTHR15503">
    <property type="entry name" value="LDOC1 RELATED"/>
    <property type="match status" value="1"/>
</dbReference>